<evidence type="ECO:0000256" key="1">
    <source>
        <dbReference type="SAM" id="MobiDB-lite"/>
    </source>
</evidence>
<comment type="caution">
    <text evidence="2">The sequence shown here is derived from an EMBL/GenBank/DDBJ whole genome shotgun (WGS) entry which is preliminary data.</text>
</comment>
<proteinExistence type="predicted"/>
<dbReference type="AlphaFoldDB" id="X1LBN5"/>
<dbReference type="EMBL" id="BARV01000011">
    <property type="protein sequence ID" value="GAH91528.1"/>
    <property type="molecule type" value="Genomic_DNA"/>
</dbReference>
<name>X1LBN5_9ZZZZ</name>
<organism evidence="2">
    <name type="scientific">marine sediment metagenome</name>
    <dbReference type="NCBI Taxonomy" id="412755"/>
    <lineage>
        <taxon>unclassified sequences</taxon>
        <taxon>metagenomes</taxon>
        <taxon>ecological metagenomes</taxon>
    </lineage>
</organism>
<evidence type="ECO:0000313" key="2">
    <source>
        <dbReference type="EMBL" id="GAH91528.1"/>
    </source>
</evidence>
<reference evidence="2" key="1">
    <citation type="journal article" date="2014" name="Front. Microbiol.">
        <title>High frequency of phylogenetically diverse reductive dehalogenase-homologous genes in deep subseafloor sedimentary metagenomes.</title>
        <authorList>
            <person name="Kawai M."/>
            <person name="Futagami T."/>
            <person name="Toyoda A."/>
            <person name="Takaki Y."/>
            <person name="Nishi S."/>
            <person name="Hori S."/>
            <person name="Arai W."/>
            <person name="Tsubouchi T."/>
            <person name="Morono Y."/>
            <person name="Uchiyama I."/>
            <person name="Ito T."/>
            <person name="Fujiyama A."/>
            <person name="Inagaki F."/>
            <person name="Takami H."/>
        </authorList>
    </citation>
    <scope>NUCLEOTIDE SEQUENCE</scope>
    <source>
        <strain evidence="2">Expedition CK06-06</strain>
    </source>
</reference>
<feature type="region of interest" description="Disordered" evidence="1">
    <location>
        <begin position="29"/>
        <end position="50"/>
    </location>
</feature>
<gene>
    <name evidence="2" type="ORF">S06H3_00075</name>
</gene>
<protein>
    <submittedName>
        <fullName evidence="2">Uncharacterized protein</fullName>
    </submittedName>
</protein>
<sequence>MEQRDLICKDYESRGLRLLHDTFDSDWQRGDEPHGTLTFTDEPSLAPYEPPEPPPVFTPENLALGIEQRVSHIEAFLQALHPPEK</sequence>
<accession>X1LBN5</accession>